<proteinExistence type="inferred from homology"/>
<evidence type="ECO:0000256" key="6">
    <source>
        <dbReference type="SAM" id="Phobius"/>
    </source>
</evidence>
<evidence type="ECO:0000256" key="2">
    <source>
        <dbReference type="ARBA" id="ARBA00010596"/>
    </source>
</evidence>
<accession>A0A376B7I0</accession>
<keyword evidence="5 6" id="KW-0472">Membrane</keyword>
<sequence length="248" mass="27901">MASTNYSTNFDIEPDTVISTLPAQSNISNTTSLTFQRGTLDESIWETIKRDLLNINNRLKQVIYPSCINNRLATTDTAIDNNSDLWAPLLFILIYSSITTKESSFSTLFVITWGLSLLIGLHLKNSCATTSANLTTPNNILNKKSILLNNVSVFGYCLFPIMLSSIFIIYLLPLILKALPSSSIILIHVLDLVVKLISCFIMTYWSYSSLLFCIKNSNASINYEFDFIAKYPVFISYLLLSWFVIANI</sequence>
<comment type="similarity">
    <text evidence="2">Belongs to the YIP1 family.</text>
</comment>
<evidence type="ECO:0000256" key="1">
    <source>
        <dbReference type="ARBA" id="ARBA00004141"/>
    </source>
</evidence>
<dbReference type="PANTHER" id="PTHR21236">
    <property type="entry name" value="GOLGI MEMBRANE PROTEIN YIP1"/>
    <property type="match status" value="1"/>
</dbReference>
<dbReference type="EMBL" id="UFAJ01000413">
    <property type="protein sequence ID" value="SSD60656.1"/>
    <property type="molecule type" value="Genomic_DNA"/>
</dbReference>
<dbReference type="VEuPathDB" id="FungiDB:SCODWIG_02417"/>
<evidence type="ECO:0008006" key="9">
    <source>
        <dbReference type="Google" id="ProtNLM"/>
    </source>
</evidence>
<dbReference type="InterPro" id="IPR045231">
    <property type="entry name" value="Yip1/4-like"/>
</dbReference>
<feature type="transmembrane region" description="Helical" evidence="6">
    <location>
        <begin position="227"/>
        <end position="245"/>
    </location>
</feature>
<comment type="subcellular location">
    <subcellularLocation>
        <location evidence="1">Membrane</location>
        <topology evidence="1">Multi-pass membrane protein</topology>
    </subcellularLocation>
</comment>
<name>A0A376B7I0_9ASCO</name>
<dbReference type="AlphaFoldDB" id="A0A376B7I0"/>
<dbReference type="OrthoDB" id="411251at2759"/>
<reference evidence="8" key="1">
    <citation type="submission" date="2018-06" db="EMBL/GenBank/DDBJ databases">
        <authorList>
            <person name="Guldener U."/>
        </authorList>
    </citation>
    <scope>NUCLEOTIDE SEQUENCE [LARGE SCALE GENOMIC DNA]</scope>
    <source>
        <strain evidence="8">UTAD17</strain>
    </source>
</reference>
<evidence type="ECO:0000256" key="5">
    <source>
        <dbReference type="ARBA" id="ARBA00023136"/>
    </source>
</evidence>
<dbReference type="GO" id="GO:0006888">
    <property type="term" value="P:endoplasmic reticulum to Golgi vesicle-mediated transport"/>
    <property type="evidence" value="ECO:0007669"/>
    <property type="project" value="InterPro"/>
</dbReference>
<dbReference type="GO" id="GO:0016020">
    <property type="term" value="C:membrane"/>
    <property type="evidence" value="ECO:0007669"/>
    <property type="project" value="UniProtKB-SubCell"/>
</dbReference>
<protein>
    <recommendedName>
        <fullName evidence="9">Protein YIP</fullName>
    </recommendedName>
</protein>
<dbReference type="PANTHER" id="PTHR21236:SF1">
    <property type="entry name" value="PROTEIN YIPF6"/>
    <property type="match status" value="1"/>
</dbReference>
<evidence type="ECO:0000256" key="3">
    <source>
        <dbReference type="ARBA" id="ARBA00022692"/>
    </source>
</evidence>
<keyword evidence="4 6" id="KW-1133">Transmembrane helix</keyword>
<feature type="transmembrane region" description="Helical" evidence="6">
    <location>
        <begin position="184"/>
        <end position="207"/>
    </location>
</feature>
<dbReference type="GO" id="GO:0005802">
    <property type="term" value="C:trans-Golgi network"/>
    <property type="evidence" value="ECO:0007669"/>
    <property type="project" value="TreeGrafter"/>
</dbReference>
<keyword evidence="8" id="KW-1185">Reference proteome</keyword>
<evidence type="ECO:0000256" key="4">
    <source>
        <dbReference type="ARBA" id="ARBA00022989"/>
    </source>
</evidence>
<feature type="transmembrane region" description="Helical" evidence="6">
    <location>
        <begin position="153"/>
        <end position="172"/>
    </location>
</feature>
<evidence type="ECO:0000313" key="8">
    <source>
        <dbReference type="Proteomes" id="UP000262825"/>
    </source>
</evidence>
<dbReference type="Proteomes" id="UP000262825">
    <property type="component" value="Unassembled WGS sequence"/>
</dbReference>
<keyword evidence="3 6" id="KW-0812">Transmembrane</keyword>
<evidence type="ECO:0000313" key="7">
    <source>
        <dbReference type="EMBL" id="SSD60656.1"/>
    </source>
</evidence>
<organism evidence="7 8">
    <name type="scientific">Saccharomycodes ludwigii</name>
    <dbReference type="NCBI Taxonomy" id="36035"/>
    <lineage>
        <taxon>Eukaryota</taxon>
        <taxon>Fungi</taxon>
        <taxon>Dikarya</taxon>
        <taxon>Ascomycota</taxon>
        <taxon>Saccharomycotina</taxon>
        <taxon>Saccharomycetes</taxon>
        <taxon>Saccharomycodales</taxon>
        <taxon>Saccharomycodaceae</taxon>
        <taxon>Saccharomycodes</taxon>
    </lineage>
</organism>
<gene>
    <name evidence="7" type="ORF">SCODWIG_02417</name>
</gene>